<organism evidence="3 4">
    <name type="scientific">Acuticoccus sediminis</name>
    <dbReference type="NCBI Taxonomy" id="2184697"/>
    <lineage>
        <taxon>Bacteria</taxon>
        <taxon>Pseudomonadati</taxon>
        <taxon>Pseudomonadota</taxon>
        <taxon>Alphaproteobacteria</taxon>
        <taxon>Hyphomicrobiales</taxon>
        <taxon>Amorphaceae</taxon>
        <taxon>Acuticoccus</taxon>
    </lineage>
</organism>
<protein>
    <recommendedName>
        <fullName evidence="2">VTT domain-containing protein</fullName>
    </recommendedName>
</protein>
<sequence>MLVKVWMGMQNVAPTEGTPVDIKANAAEDNPVSRGSERLANSRVGVGVLSMGESTVVPIPLEAIIMPLMIAWPRRAWSIAAAALVGCLIGSSIFYVLGNLLFEPVVQPLLDRFGLQQSYESTLNELSQGGYFWAVFMISLGPAPLQLATLGAGASELGFPTFFAAILVSRSIRYLGLALLCNLLGERIRRYRFPRWATFTFAFAFLVAFWLVFSFLI</sequence>
<keyword evidence="1" id="KW-0812">Transmembrane</keyword>
<evidence type="ECO:0000313" key="4">
    <source>
        <dbReference type="Proteomes" id="UP000249590"/>
    </source>
</evidence>
<dbReference type="PANTHER" id="PTHR42709">
    <property type="entry name" value="ALKALINE PHOSPHATASE LIKE PROTEIN"/>
    <property type="match status" value="1"/>
</dbReference>
<evidence type="ECO:0000256" key="1">
    <source>
        <dbReference type="SAM" id="Phobius"/>
    </source>
</evidence>
<accession>A0A8B2NK21</accession>
<feature type="transmembrane region" description="Helical" evidence="1">
    <location>
        <begin position="162"/>
        <end position="184"/>
    </location>
</feature>
<dbReference type="AlphaFoldDB" id="A0A8B2NK21"/>
<reference evidence="3 4" key="1">
    <citation type="submission" date="2018-05" db="EMBL/GenBank/DDBJ databases">
        <title>Acuticoccus sediminis sp. nov., isolated from deep-sea sediment of Indian Ocean.</title>
        <authorList>
            <person name="Liu X."/>
            <person name="Lai Q."/>
            <person name="Du Y."/>
            <person name="Sun F."/>
            <person name="Zhang X."/>
            <person name="Wang S."/>
            <person name="Shao Z."/>
        </authorList>
    </citation>
    <scope>NUCLEOTIDE SEQUENCE [LARGE SCALE GENOMIC DNA]</scope>
    <source>
        <strain evidence="3 4">PTG4-2</strain>
    </source>
</reference>
<dbReference type="OrthoDB" id="9810270at2"/>
<dbReference type="Proteomes" id="UP000249590">
    <property type="component" value="Unassembled WGS sequence"/>
</dbReference>
<name>A0A8B2NK21_9HYPH</name>
<dbReference type="PANTHER" id="PTHR42709:SF11">
    <property type="entry name" value="DEDA FAMILY PROTEIN"/>
    <property type="match status" value="1"/>
</dbReference>
<comment type="caution">
    <text evidence="3">The sequence shown here is derived from an EMBL/GenBank/DDBJ whole genome shotgun (WGS) entry which is preliminary data.</text>
</comment>
<dbReference type="RefSeq" id="WP_111351028.1">
    <property type="nucleotide sequence ID" value="NZ_JAIWKD010000005.1"/>
</dbReference>
<feature type="transmembrane region" description="Helical" evidence="1">
    <location>
        <begin position="196"/>
        <end position="216"/>
    </location>
</feature>
<dbReference type="Pfam" id="PF09335">
    <property type="entry name" value="VTT_dom"/>
    <property type="match status" value="1"/>
</dbReference>
<keyword evidence="4" id="KW-1185">Reference proteome</keyword>
<keyword evidence="1" id="KW-0472">Membrane</keyword>
<evidence type="ECO:0000259" key="2">
    <source>
        <dbReference type="Pfam" id="PF09335"/>
    </source>
</evidence>
<keyword evidence="1" id="KW-1133">Transmembrane helix</keyword>
<dbReference type="GO" id="GO:0005886">
    <property type="term" value="C:plasma membrane"/>
    <property type="evidence" value="ECO:0007669"/>
    <property type="project" value="TreeGrafter"/>
</dbReference>
<dbReference type="InterPro" id="IPR051311">
    <property type="entry name" value="DedA_domain"/>
</dbReference>
<feature type="domain" description="VTT" evidence="2">
    <location>
        <begin position="60"/>
        <end position="180"/>
    </location>
</feature>
<feature type="transmembrane region" description="Helical" evidence="1">
    <location>
        <begin position="76"/>
        <end position="97"/>
    </location>
</feature>
<proteinExistence type="predicted"/>
<dbReference type="EMBL" id="QHHQ01000007">
    <property type="protein sequence ID" value="RAH98244.1"/>
    <property type="molecule type" value="Genomic_DNA"/>
</dbReference>
<gene>
    <name evidence="3" type="ORF">DLJ53_26400</name>
</gene>
<evidence type="ECO:0000313" key="3">
    <source>
        <dbReference type="EMBL" id="RAH98244.1"/>
    </source>
</evidence>
<dbReference type="InterPro" id="IPR032816">
    <property type="entry name" value="VTT_dom"/>
</dbReference>